<dbReference type="OrthoDB" id="2398301at2759"/>
<evidence type="ECO:0000313" key="2">
    <source>
        <dbReference type="EMBL" id="CAG8557880.1"/>
    </source>
</evidence>
<feature type="compositionally biased region" description="Polar residues" evidence="1">
    <location>
        <begin position="628"/>
        <end position="643"/>
    </location>
</feature>
<feature type="compositionally biased region" description="Polar residues" evidence="1">
    <location>
        <begin position="459"/>
        <end position="469"/>
    </location>
</feature>
<sequence>MVSLLCGLDEKILVISGKWPNICATAIDSLNFSRLQLARALKEDLEDANALPPEKSAIFSRQRPTRHQNGDDEIKVPNHFHIPRPTSLKIPMPLTTQPEGNAKSPHLNDTTPNKRSSKPQQLNTNARNSVAILGDINLNDLGVAGNRHSTLMDVRKSIIESRHMAIPFSPSSSHRTKQLMHQRSFSSGKYAPLFTCNHHPPKKQLPPPPTQLASTIDVRPPSIVENPQSPTRLHTQRDRRPLSSLQISTKSPSRPQSAYANNNSTSPIPPHSRPSSTYTSDDDKDENKQRKNIVISSSLQEQKFSLLPPIKGISSSTSQKKSDESDHEVIENIKEEESDGSDYEKIGKIIMRRISSPRPQLDKVIENPALKITLHPSNDIHRLPKDNHVAAWITDVSKQALTVEPVKTARHSHRRRQSNVERSTQRMSSHEHQTRRPRSALFNDELLPPSPHFAKPRQRSNSDNTSGSRPKSLYNAPPLLAPIPVSNSRQDSGIWAKDTLLALSEDYQSLASLMHNNNSYPSPGTTPPPKGPGEFYMNGSRSRNGSNTSLNKALLKHDSGSDAWRGHRRENSSGSSAGSHRSFYASSGNNSPVHMMHSQGMRSRDSLNNGFSNGGSSSPINPRRRTSMENVHSNRGSVYISQQSKHRTR</sequence>
<protein>
    <submittedName>
        <fullName evidence="2">12743_t:CDS:1</fullName>
    </submittedName>
</protein>
<name>A0A9N9B793_9GLOM</name>
<feature type="compositionally biased region" description="Basic residues" evidence="1">
    <location>
        <begin position="408"/>
        <end position="417"/>
    </location>
</feature>
<feature type="region of interest" description="Disordered" evidence="1">
    <location>
        <begin position="514"/>
        <end position="649"/>
    </location>
</feature>
<comment type="caution">
    <text evidence="2">The sequence shown here is derived from an EMBL/GenBank/DDBJ whole genome shotgun (WGS) entry which is preliminary data.</text>
</comment>
<feature type="region of interest" description="Disordered" evidence="1">
    <location>
        <begin position="191"/>
        <end position="288"/>
    </location>
</feature>
<organism evidence="2 3">
    <name type="scientific">Ambispora leptoticha</name>
    <dbReference type="NCBI Taxonomy" id="144679"/>
    <lineage>
        <taxon>Eukaryota</taxon>
        <taxon>Fungi</taxon>
        <taxon>Fungi incertae sedis</taxon>
        <taxon>Mucoromycota</taxon>
        <taxon>Glomeromycotina</taxon>
        <taxon>Glomeromycetes</taxon>
        <taxon>Archaeosporales</taxon>
        <taxon>Ambisporaceae</taxon>
        <taxon>Ambispora</taxon>
    </lineage>
</organism>
<evidence type="ECO:0000256" key="1">
    <source>
        <dbReference type="SAM" id="MobiDB-lite"/>
    </source>
</evidence>
<reference evidence="2" key="1">
    <citation type="submission" date="2021-06" db="EMBL/GenBank/DDBJ databases">
        <authorList>
            <person name="Kallberg Y."/>
            <person name="Tangrot J."/>
            <person name="Rosling A."/>
        </authorList>
    </citation>
    <scope>NUCLEOTIDE SEQUENCE</scope>
    <source>
        <strain evidence="2">FL130A</strain>
    </source>
</reference>
<evidence type="ECO:0000313" key="3">
    <source>
        <dbReference type="Proteomes" id="UP000789508"/>
    </source>
</evidence>
<feature type="compositionally biased region" description="Low complexity" evidence="1">
    <location>
        <begin position="572"/>
        <end position="582"/>
    </location>
</feature>
<feature type="compositionally biased region" description="Polar residues" evidence="1">
    <location>
        <begin position="107"/>
        <end position="124"/>
    </location>
</feature>
<keyword evidence="3" id="KW-1185">Reference proteome</keyword>
<proteinExistence type="predicted"/>
<accession>A0A9N9B793</accession>
<feature type="compositionally biased region" description="Low complexity" evidence="1">
    <location>
        <begin position="606"/>
        <end position="618"/>
    </location>
</feature>
<feature type="region of interest" description="Disordered" evidence="1">
    <location>
        <begin position="52"/>
        <end position="124"/>
    </location>
</feature>
<dbReference type="AlphaFoldDB" id="A0A9N9B793"/>
<feature type="compositionally biased region" description="Low complexity" evidence="1">
    <location>
        <begin position="538"/>
        <end position="547"/>
    </location>
</feature>
<feature type="compositionally biased region" description="Basic and acidic residues" evidence="1">
    <location>
        <begin position="320"/>
        <end position="335"/>
    </location>
</feature>
<feature type="region of interest" description="Disordered" evidence="1">
    <location>
        <begin position="306"/>
        <end position="340"/>
    </location>
</feature>
<feature type="region of interest" description="Disordered" evidence="1">
    <location>
        <begin position="403"/>
        <end position="490"/>
    </location>
</feature>
<feature type="compositionally biased region" description="Polar residues" evidence="1">
    <location>
        <begin position="243"/>
        <end position="266"/>
    </location>
</feature>
<dbReference type="EMBL" id="CAJVPS010002025">
    <property type="protein sequence ID" value="CAG8557880.1"/>
    <property type="molecule type" value="Genomic_DNA"/>
</dbReference>
<dbReference type="Proteomes" id="UP000789508">
    <property type="component" value="Unassembled WGS sequence"/>
</dbReference>
<gene>
    <name evidence="2" type="ORF">ALEPTO_LOCUS6203</name>
</gene>